<evidence type="ECO:0000256" key="2">
    <source>
        <dbReference type="ARBA" id="ARBA00022692"/>
    </source>
</evidence>
<dbReference type="OrthoDB" id="4205486at2759"/>
<sequence>MPRSPTDATRFTSTSPHMSAAPPSSTFAANTSPSFASSTAIPTGSQIQFGSSPPQNETPQQKISRLRSAAAANRRIKLSTFDRVVITGRVVADKAHRYTAIGLIGATVITGVVATAGITDMLLHNRRRRNEWLAEQQAKTRVETMAAREAEREGRASEDQMLLINRERAAEEAAEIRRTRPGIFKRINKSLFGGLDQEEQKGGRMGAAFTGRPALEPESIKESSVIKPGGVHVVEIEDPSLGQHEDLGVLKAVEENVESHRRMGDTVEVRVRPTGEPLLREAQAESDAASRKAQTWTEWLTER</sequence>
<comment type="subcellular location">
    <subcellularLocation>
        <location evidence="1">Membrane</location>
        <topology evidence="1">Single-pass membrane protein</topology>
    </subcellularLocation>
</comment>
<dbReference type="AlphaFoldDB" id="A0A1V8THJ2"/>
<dbReference type="STRING" id="1507870.A0A1V8THJ2"/>
<evidence type="ECO:0000256" key="5">
    <source>
        <dbReference type="SAM" id="MobiDB-lite"/>
    </source>
</evidence>
<keyword evidence="4 6" id="KW-0472">Membrane</keyword>
<reference evidence="8" key="1">
    <citation type="submission" date="2017-03" db="EMBL/GenBank/DDBJ databases">
        <title>Genomes of endolithic fungi from Antarctica.</title>
        <authorList>
            <person name="Coleine C."/>
            <person name="Masonjones S."/>
            <person name="Stajich J.E."/>
        </authorList>
    </citation>
    <scope>NUCLEOTIDE SEQUENCE [LARGE SCALE GENOMIC DNA]</scope>
    <source>
        <strain evidence="8">CCFEE 5527</strain>
    </source>
</reference>
<gene>
    <name evidence="7" type="ORF">B0A48_04131</name>
</gene>
<feature type="compositionally biased region" description="Polar residues" evidence="5">
    <location>
        <begin position="292"/>
        <end position="303"/>
    </location>
</feature>
<feature type="transmembrane region" description="Helical" evidence="6">
    <location>
        <begin position="98"/>
        <end position="123"/>
    </location>
</feature>
<keyword evidence="2 6" id="KW-0812">Transmembrane</keyword>
<name>A0A1V8THJ2_9PEZI</name>
<keyword evidence="3 6" id="KW-1133">Transmembrane helix</keyword>
<dbReference type="InterPro" id="IPR029208">
    <property type="entry name" value="COX14"/>
</dbReference>
<dbReference type="Pfam" id="PF14880">
    <property type="entry name" value="COX14"/>
    <property type="match status" value="1"/>
</dbReference>
<feature type="region of interest" description="Disordered" evidence="5">
    <location>
        <begin position="1"/>
        <end position="59"/>
    </location>
</feature>
<evidence type="ECO:0000256" key="1">
    <source>
        <dbReference type="ARBA" id="ARBA00004167"/>
    </source>
</evidence>
<evidence type="ECO:0000313" key="7">
    <source>
        <dbReference type="EMBL" id="OQO10830.1"/>
    </source>
</evidence>
<dbReference type="Proteomes" id="UP000192596">
    <property type="component" value="Unassembled WGS sequence"/>
</dbReference>
<evidence type="ECO:0000313" key="8">
    <source>
        <dbReference type="Proteomes" id="UP000192596"/>
    </source>
</evidence>
<comment type="caution">
    <text evidence="7">The sequence shown here is derived from an EMBL/GenBank/DDBJ whole genome shotgun (WGS) entry which is preliminary data.</text>
</comment>
<evidence type="ECO:0000256" key="3">
    <source>
        <dbReference type="ARBA" id="ARBA00022989"/>
    </source>
</evidence>
<dbReference type="InParanoid" id="A0A1V8THJ2"/>
<accession>A0A1V8THJ2</accession>
<evidence type="ECO:0000256" key="6">
    <source>
        <dbReference type="SAM" id="Phobius"/>
    </source>
</evidence>
<organism evidence="7 8">
    <name type="scientific">Cryoendolithus antarcticus</name>
    <dbReference type="NCBI Taxonomy" id="1507870"/>
    <lineage>
        <taxon>Eukaryota</taxon>
        <taxon>Fungi</taxon>
        <taxon>Dikarya</taxon>
        <taxon>Ascomycota</taxon>
        <taxon>Pezizomycotina</taxon>
        <taxon>Dothideomycetes</taxon>
        <taxon>Dothideomycetidae</taxon>
        <taxon>Cladosporiales</taxon>
        <taxon>Cladosporiaceae</taxon>
        <taxon>Cryoendolithus</taxon>
    </lineage>
</organism>
<feature type="region of interest" description="Disordered" evidence="5">
    <location>
        <begin position="281"/>
        <end position="303"/>
    </location>
</feature>
<proteinExistence type="predicted"/>
<protein>
    <submittedName>
        <fullName evidence="7">Uncharacterized protein</fullName>
    </submittedName>
</protein>
<evidence type="ECO:0000256" key="4">
    <source>
        <dbReference type="ARBA" id="ARBA00023136"/>
    </source>
</evidence>
<dbReference type="EMBL" id="NAJO01000008">
    <property type="protein sequence ID" value="OQO10830.1"/>
    <property type="molecule type" value="Genomic_DNA"/>
</dbReference>
<keyword evidence="8" id="KW-1185">Reference proteome</keyword>
<dbReference type="GO" id="GO:0016020">
    <property type="term" value="C:membrane"/>
    <property type="evidence" value="ECO:0007669"/>
    <property type="project" value="UniProtKB-SubCell"/>
</dbReference>